<sequence length="593" mass="66818">MLVEWMKSDSDKRAGREVARKVVKRRDTLPGSMLDGGTVGLEVSKDGKQLMGGKKSKNALIAAYRLSETAARRIPGDIPSLLARAFVIEFHERIPPLTWVQCCRKSLFSNIIGKQQPYSFKDLEKLLSMLSSIPPLDSKAQVLLDRARSIITNGPPLSMNVELAEGEELPVALHTLLQGTLWAILMEAGADPDLQRSDTTASEQNFHYMQQDKLAWFLCKKFFFVKNVSVKDCESRQWSWYDGFCSQRYEHTMYMGRLFMFHSARQTKFTRARMPRIVAVYSDIFTQIAQTPKGLWGWGTNADAETGFLTASDYVNPTRLTFPACPKVAELEASLPPWEKHRMVTDVSVCGRAFILTPVGTVMAGRARFIATVEGPRQFNEVVHPPRFVPDHIMHEYHTVILSMGDRQMIAGKNTCGQLGLGHIQGMTGFVDLPFRIDRIIPSGSFNVFLSGRQLLFAGKVSRTIAQLGLLPGYREDLCFTPTPLQFSERVTGFYCDEWYLVWVTEGRTHMCPNIRHHYAPDYRTRLYCVPFEATALGTSYTGGMDAFDSFCDSTSQWFRVGRVVARVAEMVEGEAPTSSRDIIPVDVEPSRL</sequence>
<dbReference type="Proteomes" id="UP000717585">
    <property type="component" value="Unassembled WGS sequence"/>
</dbReference>
<dbReference type="InterPro" id="IPR009091">
    <property type="entry name" value="RCC1/BLIP-II"/>
</dbReference>
<protein>
    <submittedName>
        <fullName evidence="1">Uncharacterized protein</fullName>
    </submittedName>
</protein>
<dbReference type="EMBL" id="JAHDYR010000006">
    <property type="protein sequence ID" value="KAG9396296.1"/>
    <property type="molecule type" value="Genomic_DNA"/>
</dbReference>
<dbReference type="AlphaFoldDB" id="A0A8J6E414"/>
<proteinExistence type="predicted"/>
<evidence type="ECO:0000313" key="2">
    <source>
        <dbReference type="Proteomes" id="UP000717585"/>
    </source>
</evidence>
<dbReference type="Gene3D" id="2.130.10.30">
    <property type="entry name" value="Regulator of chromosome condensation 1/beta-lactamase-inhibitor protein II"/>
    <property type="match status" value="1"/>
</dbReference>
<keyword evidence="2" id="KW-1185">Reference proteome</keyword>
<evidence type="ECO:0000313" key="1">
    <source>
        <dbReference type="EMBL" id="KAG9396296.1"/>
    </source>
</evidence>
<reference evidence="1" key="1">
    <citation type="submission" date="2021-05" db="EMBL/GenBank/DDBJ databases">
        <title>A free-living protist that lacks canonical eukaryotic 1 DNA replication and segregation systems.</title>
        <authorList>
            <person name="Salas-Leiva D.E."/>
            <person name="Tromer E.C."/>
            <person name="Curtis B.A."/>
            <person name="Jerlstrom-Hultqvist J."/>
            <person name="Kolisko M."/>
            <person name="Yi Z."/>
            <person name="Salas-Leiva J.S."/>
            <person name="Gallot-Lavallee L."/>
            <person name="Kops G.J.P.L."/>
            <person name="Archibald J.M."/>
            <person name="Simpson A.G.B."/>
            <person name="Roger A.J."/>
        </authorList>
    </citation>
    <scope>NUCLEOTIDE SEQUENCE</scope>
    <source>
        <strain evidence="1">BICM</strain>
    </source>
</reference>
<name>A0A8J6E414_9EUKA</name>
<dbReference type="SUPFAM" id="SSF50985">
    <property type="entry name" value="RCC1/BLIP-II"/>
    <property type="match status" value="1"/>
</dbReference>
<accession>A0A8J6E414</accession>
<organism evidence="1 2">
    <name type="scientific">Carpediemonas membranifera</name>
    <dbReference type="NCBI Taxonomy" id="201153"/>
    <lineage>
        <taxon>Eukaryota</taxon>
        <taxon>Metamonada</taxon>
        <taxon>Carpediemonas-like organisms</taxon>
        <taxon>Carpediemonas</taxon>
    </lineage>
</organism>
<comment type="caution">
    <text evidence="1">The sequence shown here is derived from an EMBL/GenBank/DDBJ whole genome shotgun (WGS) entry which is preliminary data.</text>
</comment>
<gene>
    <name evidence="1" type="ORF">J8273_2027</name>
</gene>